<dbReference type="InterPro" id="IPR010921">
    <property type="entry name" value="Trp_repressor/repl_initiator"/>
</dbReference>
<evidence type="ECO:0000313" key="4">
    <source>
        <dbReference type="EMBL" id="PPV17613.1"/>
    </source>
</evidence>
<dbReference type="Pfam" id="PF13518">
    <property type="entry name" value="HTH_28"/>
    <property type="match status" value="1"/>
</dbReference>
<evidence type="ECO:0000259" key="3">
    <source>
        <dbReference type="Pfam" id="PF13518"/>
    </source>
</evidence>
<dbReference type="GO" id="GO:0006313">
    <property type="term" value="P:DNA transposition"/>
    <property type="evidence" value="ECO:0007669"/>
    <property type="project" value="InterPro"/>
</dbReference>
<evidence type="ECO:0000256" key="2">
    <source>
        <dbReference type="SAM" id="Coils"/>
    </source>
</evidence>
<dbReference type="Gene3D" id="1.10.10.10">
    <property type="entry name" value="Winged helix-like DNA-binding domain superfamily/Winged helix DNA-binding domain"/>
    <property type="match status" value="2"/>
</dbReference>
<name>A0A2S7FEQ5_CLOBU</name>
<dbReference type="GO" id="GO:0004803">
    <property type="term" value="F:transposase activity"/>
    <property type="evidence" value="ECO:0007669"/>
    <property type="project" value="InterPro"/>
</dbReference>
<accession>A0A2S7FEQ5</accession>
<dbReference type="GO" id="GO:0043565">
    <property type="term" value="F:sequence-specific DNA binding"/>
    <property type="evidence" value="ECO:0007669"/>
    <property type="project" value="InterPro"/>
</dbReference>
<dbReference type="SUPFAM" id="SSF46689">
    <property type="entry name" value="Homeodomain-like"/>
    <property type="match status" value="1"/>
</dbReference>
<dbReference type="SUPFAM" id="SSF48295">
    <property type="entry name" value="TrpR-like"/>
    <property type="match status" value="2"/>
</dbReference>
<protein>
    <recommendedName>
        <fullName evidence="3">Insertion element IS150 protein InsJ-like helix-turn-helix domain-containing protein</fullName>
    </recommendedName>
</protein>
<evidence type="ECO:0000256" key="1">
    <source>
        <dbReference type="ARBA" id="ARBA00038232"/>
    </source>
</evidence>
<comment type="caution">
    <text evidence="4">The sequence shown here is derived from an EMBL/GenBank/DDBJ whole genome shotgun (WGS) entry which is preliminary data.</text>
</comment>
<organism evidence="4 5">
    <name type="scientific">Clostridium butyricum</name>
    <dbReference type="NCBI Taxonomy" id="1492"/>
    <lineage>
        <taxon>Bacteria</taxon>
        <taxon>Bacillati</taxon>
        <taxon>Bacillota</taxon>
        <taxon>Clostridia</taxon>
        <taxon>Eubacteriales</taxon>
        <taxon>Clostridiaceae</taxon>
        <taxon>Clostridium</taxon>
    </lineage>
</organism>
<dbReference type="Proteomes" id="UP000238081">
    <property type="component" value="Unassembled WGS sequence"/>
</dbReference>
<proteinExistence type="inferred from homology"/>
<dbReference type="PANTHER" id="PTHR33795">
    <property type="entry name" value="INSERTION ELEMENT IS150 PROTEIN INSJ"/>
    <property type="match status" value="1"/>
</dbReference>
<dbReference type="PANTHER" id="PTHR33795:SF1">
    <property type="entry name" value="INSERTION ELEMENT IS150 PROTEIN INSJ"/>
    <property type="match status" value="1"/>
</dbReference>
<dbReference type="InterPro" id="IPR055247">
    <property type="entry name" value="InsJ-like_HTH"/>
</dbReference>
<dbReference type="InterPro" id="IPR052057">
    <property type="entry name" value="IS150/IS1296_orfA-like"/>
</dbReference>
<feature type="domain" description="Insertion element IS150 protein InsJ-like helix-turn-helix" evidence="3">
    <location>
        <begin position="138"/>
        <end position="190"/>
    </location>
</feature>
<dbReference type="AlphaFoldDB" id="A0A2S7FEQ5"/>
<dbReference type="EMBL" id="LRDH01000012">
    <property type="protein sequence ID" value="PPV17613.1"/>
    <property type="molecule type" value="Genomic_DNA"/>
</dbReference>
<feature type="coiled-coil region" evidence="2">
    <location>
        <begin position="191"/>
        <end position="228"/>
    </location>
</feature>
<dbReference type="InterPro" id="IPR036388">
    <property type="entry name" value="WH-like_DNA-bd_sf"/>
</dbReference>
<dbReference type="Pfam" id="PF01527">
    <property type="entry name" value="HTH_Tnp_1"/>
    <property type="match status" value="1"/>
</dbReference>
<sequence>MGFFMSKSKYSSEQKIKASITFYSGKKSASQLANELNLGKRGEQTIRSWASLYSKYGTSAFEHKHTNNSYSQEFKEKVVKEYLNGKGSVPSLILKYNIPSTHTLRRWIKKYNSHIELKDYDPKPEVYMANTLKTTCEEKIEIVKYCIKHNRDIKGTAAKYGCKYAQLYQWVKKYEKDGEAALIDKRGKRKPEEKLSDLEKAKRKIAQLEREKEEYRKKYELLKKAEEIERW</sequence>
<reference evidence="4 5" key="1">
    <citation type="submission" date="2016-01" db="EMBL/GenBank/DDBJ databases">
        <title>Characterization of the Clostridium difficile lineages that are prevalent in Hong Kong and China.</title>
        <authorList>
            <person name="Kwok J.S.-L."/>
            <person name="Lam W.-Y."/>
            <person name="Ip M."/>
            <person name="Chan T.-F."/>
            <person name="Hawkey P.M."/>
            <person name="Tsui S.K.-W."/>
        </authorList>
    </citation>
    <scope>NUCLEOTIDE SEQUENCE [LARGE SCALE GENOMIC DNA]</scope>
    <source>
        <strain evidence="4 5">300064</strain>
    </source>
</reference>
<dbReference type="InterPro" id="IPR002514">
    <property type="entry name" value="Transposase_8"/>
</dbReference>
<comment type="similarity">
    <text evidence="1">Belongs to the IS150/IS1296 orfA family.</text>
</comment>
<dbReference type="InterPro" id="IPR009057">
    <property type="entry name" value="Homeodomain-like_sf"/>
</dbReference>
<evidence type="ECO:0000313" key="5">
    <source>
        <dbReference type="Proteomes" id="UP000238081"/>
    </source>
</evidence>
<gene>
    <name evidence="4" type="ORF">AWN73_20565</name>
</gene>
<keyword evidence="2" id="KW-0175">Coiled coil</keyword>